<organism evidence="1 2">
    <name type="scientific">Chaenocephalus aceratus</name>
    <name type="common">Blackfin icefish</name>
    <name type="synonym">Chaenichthys aceratus</name>
    <dbReference type="NCBI Taxonomy" id="36190"/>
    <lineage>
        <taxon>Eukaryota</taxon>
        <taxon>Metazoa</taxon>
        <taxon>Chordata</taxon>
        <taxon>Craniata</taxon>
        <taxon>Vertebrata</taxon>
        <taxon>Euteleostomi</taxon>
        <taxon>Actinopterygii</taxon>
        <taxon>Neopterygii</taxon>
        <taxon>Teleostei</taxon>
        <taxon>Neoteleostei</taxon>
        <taxon>Acanthomorphata</taxon>
        <taxon>Eupercaria</taxon>
        <taxon>Perciformes</taxon>
        <taxon>Notothenioidei</taxon>
        <taxon>Channichthyidae</taxon>
        <taxon>Chaenocephalus</taxon>
    </lineage>
</organism>
<feature type="non-terminal residue" evidence="1">
    <location>
        <position position="101"/>
    </location>
</feature>
<protein>
    <submittedName>
        <fullName evidence="1">Uncharacterized protein</fullName>
    </submittedName>
</protein>
<evidence type="ECO:0000313" key="1">
    <source>
        <dbReference type="EMBL" id="KAI4811282.1"/>
    </source>
</evidence>
<name>A0ACB9WD36_CHAAC</name>
<accession>A0ACB9WD36</accession>
<reference evidence="1" key="1">
    <citation type="submission" date="2022-05" db="EMBL/GenBank/DDBJ databases">
        <title>Chromosome-level genome of Chaenocephalus aceratus.</title>
        <authorList>
            <person name="Park H."/>
        </authorList>
    </citation>
    <scope>NUCLEOTIDE SEQUENCE</scope>
    <source>
        <strain evidence="1">KU_202001</strain>
    </source>
</reference>
<sequence length="101" mass="11212">VELLALTCDTELFPTCFLRIPLCSRVWQMSNVTGRGMKGGMGGRRWESSCQGDLSPGHQLALGLQCVTVKGQCSGQWRANYSVLYSHSTLPPREQCLQESY</sequence>
<dbReference type="EMBL" id="CM043800">
    <property type="protein sequence ID" value="KAI4811282.1"/>
    <property type="molecule type" value="Genomic_DNA"/>
</dbReference>
<dbReference type="Proteomes" id="UP001057452">
    <property type="component" value="Chromosome 16"/>
</dbReference>
<gene>
    <name evidence="1" type="ORF">KUCAC02_014195</name>
</gene>
<keyword evidence="2" id="KW-1185">Reference proteome</keyword>
<proteinExistence type="predicted"/>
<evidence type="ECO:0000313" key="2">
    <source>
        <dbReference type="Proteomes" id="UP001057452"/>
    </source>
</evidence>
<comment type="caution">
    <text evidence="1">The sequence shown here is derived from an EMBL/GenBank/DDBJ whole genome shotgun (WGS) entry which is preliminary data.</text>
</comment>
<feature type="non-terminal residue" evidence="1">
    <location>
        <position position="1"/>
    </location>
</feature>